<organism evidence="3 4">
    <name type="scientific">Xylaria hypoxylon</name>
    <dbReference type="NCBI Taxonomy" id="37992"/>
    <lineage>
        <taxon>Eukaryota</taxon>
        <taxon>Fungi</taxon>
        <taxon>Dikarya</taxon>
        <taxon>Ascomycota</taxon>
        <taxon>Pezizomycotina</taxon>
        <taxon>Sordariomycetes</taxon>
        <taxon>Xylariomycetidae</taxon>
        <taxon>Xylariales</taxon>
        <taxon>Xylariaceae</taxon>
        <taxon>Xylaria</taxon>
    </lineage>
</organism>
<evidence type="ECO:0000256" key="2">
    <source>
        <dbReference type="SAM" id="MobiDB-lite"/>
    </source>
</evidence>
<dbReference type="Proteomes" id="UP000297716">
    <property type="component" value="Unassembled WGS sequence"/>
</dbReference>
<evidence type="ECO:0000256" key="1">
    <source>
        <dbReference type="SAM" id="Coils"/>
    </source>
</evidence>
<proteinExistence type="predicted"/>
<accession>A0A4Z0YWC2</accession>
<protein>
    <submittedName>
        <fullName evidence="3">Uncharacterized protein</fullName>
    </submittedName>
</protein>
<dbReference type="AlphaFoldDB" id="A0A4Z0YWC2"/>
<feature type="region of interest" description="Disordered" evidence="2">
    <location>
        <begin position="1"/>
        <end position="38"/>
    </location>
</feature>
<evidence type="ECO:0000313" key="4">
    <source>
        <dbReference type="Proteomes" id="UP000297716"/>
    </source>
</evidence>
<name>A0A4Z0YWC2_9PEZI</name>
<keyword evidence="4" id="KW-1185">Reference proteome</keyword>
<gene>
    <name evidence="3" type="ORF">E0Z10_g34</name>
</gene>
<feature type="coiled-coil region" evidence="1">
    <location>
        <begin position="123"/>
        <end position="150"/>
    </location>
</feature>
<evidence type="ECO:0000313" key="3">
    <source>
        <dbReference type="EMBL" id="TGJ88719.1"/>
    </source>
</evidence>
<keyword evidence="1" id="KW-0175">Coiled coil</keyword>
<comment type="caution">
    <text evidence="3">The sequence shown here is derived from an EMBL/GenBank/DDBJ whole genome shotgun (WGS) entry which is preliminary data.</text>
</comment>
<dbReference type="EMBL" id="SKBN01000001">
    <property type="protein sequence ID" value="TGJ88719.1"/>
    <property type="molecule type" value="Genomic_DNA"/>
</dbReference>
<reference evidence="3 4" key="1">
    <citation type="submission" date="2019-03" db="EMBL/GenBank/DDBJ databases">
        <title>Draft genome sequence of Xylaria hypoxylon DSM 108379, a ubiquitous saprotrophic-parasitic fungi on hardwood.</title>
        <authorList>
            <person name="Buettner E."/>
            <person name="Leonhardt S."/>
            <person name="Gebauer A.M."/>
            <person name="Liers C."/>
            <person name="Hofrichter M."/>
            <person name="Kellner H."/>
        </authorList>
    </citation>
    <scope>NUCLEOTIDE SEQUENCE [LARGE SCALE GENOMIC DNA]</scope>
    <source>
        <strain evidence="3 4">DSM 108379</strain>
    </source>
</reference>
<sequence>MDPYSINIDWPPSSDEEIDPRSTDTPWPSSSPEEEIPGLLSLFPGPIARRTTQNRRTARNADVQVPPMSQAELDVATLELNEDPFNHLLQMGVGRIIEDAVYLHNREVRRAYEAQQARKARREEVLRVRLEEAEARRHQAEVRRPEVRERRVVSRAGPSEDEITMAYEFLTRAEDRLTREANREQTVPRARRLFELARMARHSRFGLCGQVRHD</sequence>